<proteinExistence type="predicted"/>
<dbReference type="SUPFAM" id="SSF48452">
    <property type="entry name" value="TPR-like"/>
    <property type="match status" value="1"/>
</dbReference>
<dbReference type="Gene3D" id="1.25.40.10">
    <property type="entry name" value="Tetratricopeptide repeat domain"/>
    <property type="match status" value="1"/>
</dbReference>
<evidence type="ECO:0008006" key="3">
    <source>
        <dbReference type="Google" id="ProtNLM"/>
    </source>
</evidence>
<name>A0A931CPE9_9ACTN</name>
<organism evidence="1 2">
    <name type="scientific">Actinoplanes aureus</name>
    <dbReference type="NCBI Taxonomy" id="2792083"/>
    <lineage>
        <taxon>Bacteria</taxon>
        <taxon>Bacillati</taxon>
        <taxon>Actinomycetota</taxon>
        <taxon>Actinomycetes</taxon>
        <taxon>Micromonosporales</taxon>
        <taxon>Micromonosporaceae</taxon>
        <taxon>Actinoplanes</taxon>
    </lineage>
</organism>
<protein>
    <recommendedName>
        <fullName evidence="3">Tetratricopeptide repeat protein</fullName>
    </recommendedName>
</protein>
<dbReference type="AlphaFoldDB" id="A0A931CPE9"/>
<dbReference type="EMBL" id="JADQTO010000041">
    <property type="protein sequence ID" value="MBG0568645.1"/>
    <property type="molecule type" value="Genomic_DNA"/>
</dbReference>
<evidence type="ECO:0000313" key="1">
    <source>
        <dbReference type="EMBL" id="MBG0568645.1"/>
    </source>
</evidence>
<reference evidence="1" key="1">
    <citation type="submission" date="2020-11" db="EMBL/GenBank/DDBJ databases">
        <title>Isolation and identification of active actinomycetes.</title>
        <authorList>
            <person name="Sun X."/>
        </authorList>
    </citation>
    <scope>NUCLEOTIDE SEQUENCE</scope>
    <source>
        <strain evidence="1">NEAU-A11</strain>
    </source>
</reference>
<comment type="caution">
    <text evidence="1">The sequence shown here is derived from an EMBL/GenBank/DDBJ whole genome shotgun (WGS) entry which is preliminary data.</text>
</comment>
<dbReference type="RefSeq" id="WP_196420414.1">
    <property type="nucleotide sequence ID" value="NZ_JADQTO010000041.1"/>
</dbReference>
<evidence type="ECO:0000313" key="2">
    <source>
        <dbReference type="Proteomes" id="UP000598146"/>
    </source>
</evidence>
<gene>
    <name evidence="1" type="ORF">I4J89_45220</name>
</gene>
<keyword evidence="2" id="KW-1185">Reference proteome</keyword>
<dbReference type="InterPro" id="IPR011990">
    <property type="entry name" value="TPR-like_helical_dom_sf"/>
</dbReference>
<dbReference type="Proteomes" id="UP000598146">
    <property type="component" value="Unassembled WGS sequence"/>
</dbReference>
<accession>A0A931CPE9</accession>
<sequence>MLMRPDKPLAAPYNIVVAPPAIDLADAGDIGLRRARRLAERIHTSLHRRIIAAFENDPLAEVGSPCQSDIAELTAGRSDVLDQVRKAKDGDVAVSFVLSPRVHRTTVRLEVSIGGSRLGEAAELSGYQAFDELDIGDFSQAGADRDLLTSAAEQADAYVRILHAVAQYTARQYDTAASTLTPLQHQHLERLTRRLVLVMLGNIKGRLGRDSTYKEARRYYEDALVVDPTYARARLGLAEVNYQAGARSCGNFQPAHLRHLDRALGIYKAVLTGPAEPDVPDVQARAHYGMGRIGVCRLLAGEDKRERAEAIKHLRFVINRYEHGGDPPWLRTPTSEAYGHLAIIYGYVMNDVPHGLACYHQAGETALSERRQTFADLAADLRQRDPEQPLTGDSTTC</sequence>